<dbReference type="EMBL" id="SWLB01000010">
    <property type="protein sequence ID" value="KAF3333486.1"/>
    <property type="molecule type" value="Genomic_DNA"/>
</dbReference>
<sequence length="122" mass="13998">MVHEKENSTRKHFPSFFLTYPCTITLHEATFFSELCVKNLAGNLQIASFTKINSKMVVGSSSWVGYLNEQLVCIGAGKGIRDKRMRKEALFDGLRLEVLAMLQIAVQFEDRKWLRTQKGEIR</sequence>
<evidence type="ECO:0000313" key="2">
    <source>
        <dbReference type="Proteomes" id="UP000623129"/>
    </source>
</evidence>
<dbReference type="Proteomes" id="UP000623129">
    <property type="component" value="Unassembled WGS sequence"/>
</dbReference>
<organism evidence="1 2">
    <name type="scientific">Carex littledalei</name>
    <dbReference type="NCBI Taxonomy" id="544730"/>
    <lineage>
        <taxon>Eukaryota</taxon>
        <taxon>Viridiplantae</taxon>
        <taxon>Streptophyta</taxon>
        <taxon>Embryophyta</taxon>
        <taxon>Tracheophyta</taxon>
        <taxon>Spermatophyta</taxon>
        <taxon>Magnoliopsida</taxon>
        <taxon>Liliopsida</taxon>
        <taxon>Poales</taxon>
        <taxon>Cyperaceae</taxon>
        <taxon>Cyperoideae</taxon>
        <taxon>Cariceae</taxon>
        <taxon>Carex</taxon>
        <taxon>Carex subgen. Euthyceras</taxon>
    </lineage>
</organism>
<keyword evidence="2" id="KW-1185">Reference proteome</keyword>
<reference evidence="1" key="1">
    <citation type="submission" date="2020-01" db="EMBL/GenBank/DDBJ databases">
        <title>Genome sequence of Kobresia littledalei, the first chromosome-level genome in the family Cyperaceae.</title>
        <authorList>
            <person name="Qu G."/>
        </authorList>
    </citation>
    <scope>NUCLEOTIDE SEQUENCE</scope>
    <source>
        <strain evidence="1">C.B.Clarke</strain>
        <tissue evidence="1">Leaf</tissue>
    </source>
</reference>
<proteinExistence type="predicted"/>
<dbReference type="AlphaFoldDB" id="A0A833RC98"/>
<gene>
    <name evidence="1" type="ORF">FCM35_KLT01177</name>
</gene>
<name>A0A833RC98_9POAL</name>
<evidence type="ECO:0000313" key="1">
    <source>
        <dbReference type="EMBL" id="KAF3333486.1"/>
    </source>
</evidence>
<protein>
    <submittedName>
        <fullName evidence="1">Uncharacterized protein</fullName>
    </submittedName>
</protein>
<accession>A0A833RC98</accession>
<comment type="caution">
    <text evidence="1">The sequence shown here is derived from an EMBL/GenBank/DDBJ whole genome shotgun (WGS) entry which is preliminary data.</text>
</comment>